<evidence type="ECO:0000313" key="7">
    <source>
        <dbReference type="Proteomes" id="UP001442841"/>
    </source>
</evidence>
<dbReference type="Gene3D" id="3.60.15.10">
    <property type="entry name" value="Ribonuclease Z/Hydroxyacylglutathione hydrolase-like"/>
    <property type="match status" value="1"/>
</dbReference>
<comment type="cofactor">
    <cofactor evidence="1">
        <name>Zn(2+)</name>
        <dbReference type="ChEBI" id="CHEBI:29105"/>
    </cofactor>
</comment>
<keyword evidence="3" id="KW-0378">Hydrolase</keyword>
<name>A0ABZ3FRR8_9ACTN</name>
<evidence type="ECO:0000256" key="3">
    <source>
        <dbReference type="ARBA" id="ARBA00022801"/>
    </source>
</evidence>
<feature type="domain" description="Metallo-beta-lactamase" evidence="5">
    <location>
        <begin position="12"/>
        <end position="210"/>
    </location>
</feature>
<keyword evidence="2" id="KW-0479">Metal-binding</keyword>
<gene>
    <name evidence="6" type="ORF">AADG42_09115</name>
</gene>
<dbReference type="EMBL" id="CP154795">
    <property type="protein sequence ID" value="XAN07443.1"/>
    <property type="molecule type" value="Genomic_DNA"/>
</dbReference>
<evidence type="ECO:0000256" key="2">
    <source>
        <dbReference type="ARBA" id="ARBA00022723"/>
    </source>
</evidence>
<proteinExistence type="predicted"/>
<dbReference type="RefSeq" id="WP_425308904.1">
    <property type="nucleotide sequence ID" value="NZ_CP154795.1"/>
</dbReference>
<dbReference type="InterPro" id="IPR001279">
    <property type="entry name" value="Metallo-B-lactamas"/>
</dbReference>
<dbReference type="PANTHER" id="PTHR46233">
    <property type="entry name" value="HYDROXYACYLGLUTATHIONE HYDROLASE GLOC"/>
    <property type="match status" value="1"/>
</dbReference>
<organism evidence="6 7">
    <name type="scientific">Ammonicoccus fulvus</name>
    <dbReference type="NCBI Taxonomy" id="3138240"/>
    <lineage>
        <taxon>Bacteria</taxon>
        <taxon>Bacillati</taxon>
        <taxon>Actinomycetota</taxon>
        <taxon>Actinomycetes</taxon>
        <taxon>Propionibacteriales</taxon>
        <taxon>Propionibacteriaceae</taxon>
        <taxon>Ammonicoccus</taxon>
    </lineage>
</organism>
<protein>
    <submittedName>
        <fullName evidence="6">MBL fold metallo-hydrolase</fullName>
    </submittedName>
</protein>
<evidence type="ECO:0000256" key="1">
    <source>
        <dbReference type="ARBA" id="ARBA00001947"/>
    </source>
</evidence>
<keyword evidence="7" id="KW-1185">Reference proteome</keyword>
<dbReference type="Proteomes" id="UP001442841">
    <property type="component" value="Chromosome"/>
</dbReference>
<dbReference type="PANTHER" id="PTHR46233:SF3">
    <property type="entry name" value="HYDROXYACYLGLUTATHIONE HYDROLASE GLOC"/>
    <property type="match status" value="1"/>
</dbReference>
<dbReference type="SUPFAM" id="SSF56281">
    <property type="entry name" value="Metallo-hydrolase/oxidoreductase"/>
    <property type="match status" value="1"/>
</dbReference>
<dbReference type="InterPro" id="IPR051453">
    <property type="entry name" value="MBL_Glyoxalase_II"/>
</dbReference>
<dbReference type="InterPro" id="IPR036866">
    <property type="entry name" value="RibonucZ/Hydroxyglut_hydro"/>
</dbReference>
<evidence type="ECO:0000313" key="6">
    <source>
        <dbReference type="EMBL" id="XAN07443.1"/>
    </source>
</evidence>
<evidence type="ECO:0000256" key="4">
    <source>
        <dbReference type="ARBA" id="ARBA00022833"/>
    </source>
</evidence>
<dbReference type="Pfam" id="PF00753">
    <property type="entry name" value="Lactamase_B"/>
    <property type="match status" value="1"/>
</dbReference>
<sequence length="231" mass="24807">MLIASFPAGPLQTNCYVVAREPGAECVIIDPGMMATESVVQIVEQQDLTPVAVILTHGHIDHVFSVYDLTERFGVPAWINDADRPMLSLAFDRLGMAELTGMCRQLSGGADGLTEPADVRSLPESGTQEFAGIEFTFRHAPGHTPGCTLVEIPYAEADVPIDRIVFSGDVLFAGSIGRTDLPGGDHGTMLRTLREFVLDLPDSAAVLSGHGGQTTIGRERATNPYLQENML</sequence>
<accession>A0ABZ3FRR8</accession>
<dbReference type="SMART" id="SM00849">
    <property type="entry name" value="Lactamase_B"/>
    <property type="match status" value="1"/>
</dbReference>
<reference evidence="6 7" key="1">
    <citation type="submission" date="2024-04" db="EMBL/GenBank/DDBJ databases">
        <title>Isolation of an actinomycete strain from pig manure.</title>
        <authorList>
            <person name="Gong T."/>
            <person name="Yu Z."/>
            <person name="An M."/>
            <person name="Wei C."/>
            <person name="Yang W."/>
            <person name="Liu L."/>
        </authorList>
    </citation>
    <scope>NUCLEOTIDE SEQUENCE [LARGE SCALE GENOMIC DNA]</scope>
    <source>
        <strain evidence="6 7">ZF39</strain>
    </source>
</reference>
<evidence type="ECO:0000259" key="5">
    <source>
        <dbReference type="SMART" id="SM00849"/>
    </source>
</evidence>
<keyword evidence="4" id="KW-0862">Zinc</keyword>
<dbReference type="CDD" id="cd06262">
    <property type="entry name" value="metallo-hydrolase-like_MBL-fold"/>
    <property type="match status" value="1"/>
</dbReference>